<accession>A0A2M9WDD3</accession>
<evidence type="ECO:0000313" key="1">
    <source>
        <dbReference type="EMBL" id="PJZ05542.1"/>
    </source>
</evidence>
<dbReference type="InterPro" id="IPR024753">
    <property type="entry name" value="AriR"/>
</dbReference>
<reference evidence="1 2" key="1">
    <citation type="submission" date="2017-11" db="EMBL/GenBank/DDBJ databases">
        <title>The genome sequence of Pantoea rodasii DSM 26611.</title>
        <authorList>
            <person name="Gao J."/>
            <person name="Mao X."/>
            <person name="Sun J."/>
        </authorList>
    </citation>
    <scope>NUCLEOTIDE SEQUENCE [LARGE SCALE GENOMIC DNA]</scope>
    <source>
        <strain evidence="1 2">DSM 26611</strain>
    </source>
</reference>
<evidence type="ECO:0000313" key="2">
    <source>
        <dbReference type="Proteomes" id="UP000232062"/>
    </source>
</evidence>
<keyword evidence="2" id="KW-1185">Reference proteome</keyword>
<dbReference type="Pfam" id="PF10798">
    <property type="entry name" value="YmgB"/>
    <property type="match status" value="1"/>
</dbReference>
<dbReference type="STRING" id="1076549.HA45_20550"/>
<dbReference type="AlphaFoldDB" id="A0A2M9WDD3"/>
<comment type="caution">
    <text evidence="1">The sequence shown here is derived from an EMBL/GenBank/DDBJ whole genome shotgun (WGS) entry which is preliminary data.</text>
</comment>
<dbReference type="Gene3D" id="1.20.5.5260">
    <property type="match status" value="1"/>
</dbReference>
<proteinExistence type="predicted"/>
<protein>
    <submittedName>
        <fullName evidence="1">Two-component-system connector protein YcgZ</fullName>
    </submittedName>
</protein>
<organism evidence="1 2">
    <name type="scientific">Pantoea rodasii</name>
    <dbReference type="NCBI Taxonomy" id="1076549"/>
    <lineage>
        <taxon>Bacteria</taxon>
        <taxon>Pseudomonadati</taxon>
        <taxon>Pseudomonadota</taxon>
        <taxon>Gammaproteobacteria</taxon>
        <taxon>Enterobacterales</taxon>
        <taxon>Erwiniaceae</taxon>
        <taxon>Pantoea</taxon>
    </lineage>
</organism>
<dbReference type="NCBIfam" id="NF040640">
    <property type="entry name" value="YcgZ_fam"/>
    <property type="match status" value="1"/>
</dbReference>
<sequence>MRQNVTKFPDSASDIAQYFSKASAPTQQETLGQIVVEILRAGKNLNRKAICTKLLRRLEVAASQEEERHYQMLIGMLFER</sequence>
<gene>
    <name evidence="1" type="ORF">PRCB_10895</name>
</gene>
<dbReference type="Proteomes" id="UP000232062">
    <property type="component" value="Unassembled WGS sequence"/>
</dbReference>
<name>A0A2M9WDD3_9GAMM</name>
<dbReference type="OrthoDB" id="6420902at2"/>
<dbReference type="RefSeq" id="WP_100701717.1">
    <property type="nucleotide sequence ID" value="NZ_MLFP01000023.1"/>
</dbReference>
<dbReference type="GO" id="GO:0071468">
    <property type="term" value="P:cellular response to acidic pH"/>
    <property type="evidence" value="ECO:0007669"/>
    <property type="project" value="InterPro"/>
</dbReference>
<dbReference type="EMBL" id="PIQI01000015">
    <property type="protein sequence ID" value="PJZ05542.1"/>
    <property type="molecule type" value="Genomic_DNA"/>
</dbReference>